<dbReference type="GO" id="GO:0003723">
    <property type="term" value="F:RNA binding"/>
    <property type="evidence" value="ECO:0007669"/>
    <property type="project" value="InterPro"/>
</dbReference>
<dbReference type="PROSITE" id="PS50304">
    <property type="entry name" value="TUDOR"/>
    <property type="match status" value="1"/>
</dbReference>
<dbReference type="Gene3D" id="3.40.190.10">
    <property type="entry name" value="Periplasmic binding protein-like II"/>
    <property type="match status" value="1"/>
</dbReference>
<dbReference type="SUPFAM" id="SSF63748">
    <property type="entry name" value="Tudor/PWWP/MBT"/>
    <property type="match status" value="1"/>
</dbReference>
<keyword evidence="4" id="KW-0963">Cytoplasm</keyword>
<feature type="region of interest" description="Disordered" evidence="9">
    <location>
        <begin position="1"/>
        <end position="27"/>
    </location>
</feature>
<protein>
    <submittedName>
        <fullName evidence="11">Tudor domain-containing protein Tdr26</fullName>
    </submittedName>
</protein>
<evidence type="ECO:0000256" key="3">
    <source>
        <dbReference type="ARBA" id="ARBA00005371"/>
    </source>
</evidence>
<dbReference type="EMBL" id="OR912228">
    <property type="protein sequence ID" value="XBN89729.1"/>
    <property type="molecule type" value="mRNA"/>
</dbReference>
<accession>A0AAU7J957</accession>
<dbReference type="PANTHER" id="PTHR39267:SF1">
    <property type="entry name" value="SURVIVAL MOTOR NEURON PROTEIN"/>
    <property type="match status" value="1"/>
</dbReference>
<proteinExistence type="evidence at transcript level"/>
<dbReference type="SMART" id="SM00333">
    <property type="entry name" value="TUDOR"/>
    <property type="match status" value="1"/>
</dbReference>
<sequence>MATGTVLFERKESKLGSDTGESSSVTDDASWDDKVLIDAFDEAAYLAKCKIAARMIARGEQPLENGIEVAEHLESDFRKPVKSKKSKKKSNKGKIKCEVGAPCRAIFSEDGREYEAIIQSVNQNKGTCVVKYIGYDNEEEVPSATLRPSQGATARQYQIQQALENAGSDNITETEDDGEHVDPFEDITSNGASWIGQSEFYNSRQDPFLHTPFLPSQNPMNVPIPPPPPPYLTSQFPEEDSEALSAMLLSWYMSGFHTGYYQGLKDAKKGRHKLSQARMYSRKK</sequence>
<dbReference type="CDD" id="cd22852">
    <property type="entry name" value="SMN_C"/>
    <property type="match status" value="1"/>
</dbReference>
<evidence type="ECO:0000259" key="10">
    <source>
        <dbReference type="PROSITE" id="PS50304"/>
    </source>
</evidence>
<feature type="domain" description="Tudor" evidence="10">
    <location>
        <begin position="96"/>
        <end position="156"/>
    </location>
</feature>
<evidence type="ECO:0000256" key="8">
    <source>
        <dbReference type="ARBA" id="ARBA00034695"/>
    </source>
</evidence>
<evidence type="ECO:0000256" key="9">
    <source>
        <dbReference type="SAM" id="MobiDB-lite"/>
    </source>
</evidence>
<reference evidence="11" key="1">
    <citation type="submission" date="2023-12" db="EMBL/GenBank/DDBJ databases">
        <title>Identification and Expression Profile Analysis of Tudor Family Genes in Locusta migratoria, and Functional Characterization of LmTdr7.</title>
        <authorList>
            <person name="Deng S."/>
            <person name="Wang J."/>
            <person name="Ma E."/>
            <person name="Zhang J."/>
            <person name="Xing S."/>
        </authorList>
    </citation>
    <scope>NUCLEOTIDE SEQUENCE</scope>
</reference>
<dbReference type="InterPro" id="IPR047298">
    <property type="entry name" value="Tudor_SMN_eumet"/>
</dbReference>
<comment type="subcellular location">
    <subcellularLocation>
        <location evidence="1">Cytoplasm</location>
        <location evidence="1">Myofibril</location>
        <location evidence="1">Sarcomere</location>
        <location evidence="1">Z line</location>
    </subcellularLocation>
    <subcellularLocation>
        <location evidence="2">Nucleus</location>
        <location evidence="2">Cajal body</location>
    </subcellularLocation>
    <subcellularLocation>
        <location evidence="8">Nucleus</location>
        <location evidence="8">Gem</location>
    </subcellularLocation>
</comment>
<dbReference type="PANTHER" id="PTHR39267">
    <property type="entry name" value="SURVIVAL MOTOR NEURON-LIKE PROTEIN 1"/>
    <property type="match status" value="1"/>
</dbReference>
<dbReference type="CDD" id="cd20398">
    <property type="entry name" value="Tudor_SMN"/>
    <property type="match status" value="1"/>
</dbReference>
<keyword evidence="6" id="KW-0508">mRNA splicing</keyword>
<dbReference type="Gene3D" id="2.30.30.140">
    <property type="match status" value="1"/>
</dbReference>
<evidence type="ECO:0000256" key="4">
    <source>
        <dbReference type="ARBA" id="ARBA00022490"/>
    </source>
</evidence>
<evidence type="ECO:0000256" key="1">
    <source>
        <dbReference type="ARBA" id="ARBA00004216"/>
    </source>
</evidence>
<dbReference type="GO" id="GO:0030018">
    <property type="term" value="C:Z disc"/>
    <property type="evidence" value="ECO:0007669"/>
    <property type="project" value="UniProtKB-SubCell"/>
</dbReference>
<dbReference type="GO" id="GO:0008380">
    <property type="term" value="P:RNA splicing"/>
    <property type="evidence" value="ECO:0007669"/>
    <property type="project" value="UniProtKB-KW"/>
</dbReference>
<dbReference type="Pfam" id="PF20635">
    <property type="entry name" value="SMN_YG-box"/>
    <property type="match status" value="1"/>
</dbReference>
<evidence type="ECO:0000256" key="7">
    <source>
        <dbReference type="ARBA" id="ARBA00023242"/>
    </source>
</evidence>
<keyword evidence="5" id="KW-0507">mRNA processing</keyword>
<evidence type="ECO:0000256" key="5">
    <source>
        <dbReference type="ARBA" id="ARBA00022664"/>
    </source>
</evidence>
<evidence type="ECO:0000313" key="11">
    <source>
        <dbReference type="EMBL" id="XBN89729.1"/>
    </source>
</evidence>
<dbReference type="InterPro" id="IPR002999">
    <property type="entry name" value="Tudor"/>
</dbReference>
<evidence type="ECO:0000256" key="6">
    <source>
        <dbReference type="ARBA" id="ARBA00023187"/>
    </source>
</evidence>
<dbReference type="AlphaFoldDB" id="A0AAU7J957"/>
<dbReference type="GO" id="GO:0006397">
    <property type="term" value="P:mRNA processing"/>
    <property type="evidence" value="ECO:0007669"/>
    <property type="project" value="UniProtKB-KW"/>
</dbReference>
<dbReference type="InterPro" id="IPR010304">
    <property type="entry name" value="SMN_Tudor"/>
</dbReference>
<comment type="similarity">
    <text evidence="3">Belongs to the SMN family.</text>
</comment>
<organism evidence="11">
    <name type="scientific">Locusta migratoria</name>
    <name type="common">Migratory locust</name>
    <dbReference type="NCBI Taxonomy" id="7004"/>
    <lineage>
        <taxon>Eukaryota</taxon>
        <taxon>Metazoa</taxon>
        <taxon>Ecdysozoa</taxon>
        <taxon>Arthropoda</taxon>
        <taxon>Hexapoda</taxon>
        <taxon>Insecta</taxon>
        <taxon>Pterygota</taxon>
        <taxon>Neoptera</taxon>
        <taxon>Polyneoptera</taxon>
        <taxon>Orthoptera</taxon>
        <taxon>Caelifera</taxon>
        <taxon>Acrididea</taxon>
        <taxon>Acridomorpha</taxon>
        <taxon>Acridoidea</taxon>
        <taxon>Acrididae</taxon>
        <taxon>Oedipodinae</taxon>
        <taxon>Locusta</taxon>
    </lineage>
</organism>
<dbReference type="Pfam" id="PF06003">
    <property type="entry name" value="SMN_Tudor"/>
    <property type="match status" value="1"/>
</dbReference>
<name>A0AAU7J957_LOCMI</name>
<dbReference type="InterPro" id="IPR040424">
    <property type="entry name" value="Smn1"/>
</dbReference>
<dbReference type="GO" id="GO:0015030">
    <property type="term" value="C:Cajal body"/>
    <property type="evidence" value="ECO:0007669"/>
    <property type="project" value="UniProtKB-SubCell"/>
</dbReference>
<dbReference type="InterPro" id="IPR047313">
    <property type="entry name" value="SMN_C"/>
</dbReference>
<keyword evidence="7" id="KW-0539">Nucleus</keyword>
<evidence type="ECO:0000256" key="2">
    <source>
        <dbReference type="ARBA" id="ARBA00004408"/>
    </source>
</evidence>
<dbReference type="GO" id="GO:0097504">
    <property type="term" value="C:Gemini of Cajal bodies"/>
    <property type="evidence" value="ECO:0007669"/>
    <property type="project" value="UniProtKB-SubCell"/>
</dbReference>